<sequence>MSVFHPLRLRPVASLKKGLSLSSSTKHFSIFSVLNTLARNDKLPYSRCLPVIYDNYVKTVFSKKCYCSATGGQQDKGAGPPQYCIKCGEGSPLHFLQKAAPGNGGYFKCLSCNTLYKSLDHAAHAHRTSATSHIPQPKKAL</sequence>
<reference evidence="1" key="1">
    <citation type="submission" date="2020-06" db="EMBL/GenBank/DDBJ databases">
        <title>Draft genome of Bugula neritina, a colonial animal packing powerful symbionts and potential medicines.</title>
        <authorList>
            <person name="Rayko M."/>
        </authorList>
    </citation>
    <scope>NUCLEOTIDE SEQUENCE [LARGE SCALE GENOMIC DNA]</scope>
    <source>
        <strain evidence="1">Kwan_BN1</strain>
    </source>
</reference>
<gene>
    <name evidence="1" type="ORF">EB796_003973</name>
</gene>
<dbReference type="Proteomes" id="UP000593567">
    <property type="component" value="Unassembled WGS sequence"/>
</dbReference>
<comment type="caution">
    <text evidence="1">The sequence shown here is derived from an EMBL/GenBank/DDBJ whole genome shotgun (WGS) entry which is preliminary data.</text>
</comment>
<evidence type="ECO:0000313" key="2">
    <source>
        <dbReference type="Proteomes" id="UP000593567"/>
    </source>
</evidence>
<name>A0A7J7KIG2_BUGNE</name>
<protein>
    <submittedName>
        <fullName evidence="1">Uncharacterized protein</fullName>
    </submittedName>
</protein>
<keyword evidence="2" id="KW-1185">Reference proteome</keyword>
<accession>A0A7J7KIG2</accession>
<evidence type="ECO:0000313" key="1">
    <source>
        <dbReference type="EMBL" id="KAF6037711.1"/>
    </source>
</evidence>
<dbReference type="EMBL" id="VXIV02000527">
    <property type="protein sequence ID" value="KAF6037711.1"/>
    <property type="molecule type" value="Genomic_DNA"/>
</dbReference>
<dbReference type="AlphaFoldDB" id="A0A7J7KIG2"/>
<organism evidence="1 2">
    <name type="scientific">Bugula neritina</name>
    <name type="common">Brown bryozoan</name>
    <name type="synonym">Sertularia neritina</name>
    <dbReference type="NCBI Taxonomy" id="10212"/>
    <lineage>
        <taxon>Eukaryota</taxon>
        <taxon>Metazoa</taxon>
        <taxon>Spiralia</taxon>
        <taxon>Lophotrochozoa</taxon>
        <taxon>Bryozoa</taxon>
        <taxon>Gymnolaemata</taxon>
        <taxon>Cheilostomatida</taxon>
        <taxon>Flustrina</taxon>
        <taxon>Buguloidea</taxon>
        <taxon>Bugulidae</taxon>
        <taxon>Bugula</taxon>
    </lineage>
</organism>
<proteinExistence type="predicted"/>